<gene>
    <name evidence="1" type="primary">pknF_4</name>
    <name evidence="1" type="ORF">LAUMK142_02630</name>
</gene>
<evidence type="ECO:0000313" key="2">
    <source>
        <dbReference type="Proteomes" id="UP000268285"/>
    </source>
</evidence>
<accession>A0A498QS49</accession>
<evidence type="ECO:0000313" key="1">
    <source>
        <dbReference type="EMBL" id="VBA50488.1"/>
    </source>
</evidence>
<name>A0A498QS49_9MYCO</name>
<keyword evidence="2" id="KW-1185">Reference proteome</keyword>
<dbReference type="GO" id="GO:0004674">
    <property type="term" value="F:protein serine/threonine kinase activity"/>
    <property type="evidence" value="ECO:0007669"/>
    <property type="project" value="UniProtKB-EC"/>
</dbReference>
<protein>
    <submittedName>
        <fullName evidence="1">Serine/threonine-protein kinase PknF</fullName>
        <ecNumber evidence="1">2.7.11.1</ecNumber>
    </submittedName>
</protein>
<keyword evidence="1" id="KW-0418">Kinase</keyword>
<sequence>MPTDAGQSDGLSEGELFAGHTIVRRLGAGGMGKAYPAQHPRLPRRDALTILPRELTGDFEFRQHFNREADLAAADGLDVAAR</sequence>
<dbReference type="Gene3D" id="3.30.200.20">
    <property type="entry name" value="Phosphorylase Kinase, domain 1"/>
    <property type="match status" value="1"/>
</dbReference>
<dbReference type="EC" id="2.7.11.1" evidence="1"/>
<dbReference type="Proteomes" id="UP000268285">
    <property type="component" value="Unassembled WGS sequence"/>
</dbReference>
<dbReference type="AlphaFoldDB" id="A0A498QS49"/>
<keyword evidence="1" id="KW-0808">Transferase</keyword>
<dbReference type="EMBL" id="UPHU01000001">
    <property type="protein sequence ID" value="VBA50488.1"/>
    <property type="molecule type" value="Genomic_DNA"/>
</dbReference>
<dbReference type="InterPro" id="IPR011009">
    <property type="entry name" value="Kinase-like_dom_sf"/>
</dbReference>
<reference evidence="1 2" key="1">
    <citation type="submission" date="2018-09" db="EMBL/GenBank/DDBJ databases">
        <authorList>
            <person name="Tagini F."/>
        </authorList>
    </citation>
    <scope>NUCLEOTIDE SEQUENCE [LARGE SCALE GENOMIC DNA]</scope>
    <source>
        <strain evidence="1 2">MK142</strain>
    </source>
</reference>
<dbReference type="SUPFAM" id="SSF56112">
    <property type="entry name" value="Protein kinase-like (PK-like)"/>
    <property type="match status" value="1"/>
</dbReference>
<proteinExistence type="predicted"/>
<organism evidence="1 2">
    <name type="scientific">Mycobacterium pseudokansasii</name>
    <dbReference type="NCBI Taxonomy" id="2341080"/>
    <lineage>
        <taxon>Bacteria</taxon>
        <taxon>Bacillati</taxon>
        <taxon>Actinomycetota</taxon>
        <taxon>Actinomycetes</taxon>
        <taxon>Mycobacteriales</taxon>
        <taxon>Mycobacteriaceae</taxon>
        <taxon>Mycobacterium</taxon>
    </lineage>
</organism>